<dbReference type="AlphaFoldDB" id="A0A150IQJ7"/>
<evidence type="ECO:0000313" key="1">
    <source>
        <dbReference type="EMBL" id="KYC47321.1"/>
    </source>
</evidence>
<protein>
    <submittedName>
        <fullName evidence="1">Uncharacterized protein</fullName>
    </submittedName>
</protein>
<comment type="caution">
    <text evidence="1">The sequence shown here is derived from an EMBL/GenBank/DDBJ whole genome shotgun (WGS) entry which is preliminary data.</text>
</comment>
<evidence type="ECO:0000313" key="2">
    <source>
        <dbReference type="Proteomes" id="UP000075578"/>
    </source>
</evidence>
<organism evidence="1 2">
    <name type="scientific">Candidatus Methanofastidiosum methylothiophilum</name>
    <dbReference type="NCBI Taxonomy" id="1705564"/>
    <lineage>
        <taxon>Archaea</taxon>
        <taxon>Methanobacteriati</taxon>
        <taxon>Methanobacteriota</taxon>
        <taxon>Stenosarchaea group</taxon>
        <taxon>Candidatus Methanofastidiosia</taxon>
        <taxon>Candidatus Methanofastidiosales</taxon>
        <taxon>Candidatus Methanofastidiosaceae</taxon>
        <taxon>Candidatus Methanofastidiosum</taxon>
    </lineage>
</organism>
<dbReference type="EMBL" id="LNGD01000161">
    <property type="protein sequence ID" value="KYC47321.1"/>
    <property type="molecule type" value="Genomic_DNA"/>
</dbReference>
<reference evidence="1 2" key="1">
    <citation type="journal article" date="2016" name="ISME J.">
        <title>Chasing the elusive Euryarchaeota class WSA2: genomes reveal a uniquely fastidious methyl-reducing methanogen.</title>
        <authorList>
            <person name="Nobu M.K."/>
            <person name="Narihiro T."/>
            <person name="Kuroda K."/>
            <person name="Mei R."/>
            <person name="Liu W.T."/>
        </authorList>
    </citation>
    <scope>NUCLEOTIDE SEQUENCE [LARGE SCALE GENOMIC DNA]</scope>
    <source>
        <strain evidence="1">U1lsi0528_Bin089</strain>
    </source>
</reference>
<proteinExistence type="predicted"/>
<dbReference type="Proteomes" id="UP000075578">
    <property type="component" value="Unassembled WGS sequence"/>
</dbReference>
<sequence length="111" mass="13696">MNSRENRQVLVQRFEPRKESKEHIRISNHSVRRYIERFNPKDNNIRKTLDSYMAYGEIIDFFDEKNKVILYKETYLIITNGTLRTVYTKKIYENSKSRIYKRWDKVKRKTL</sequence>
<accession>A0A150IQJ7</accession>
<gene>
    <name evidence="1" type="ORF">AMQ74_01695</name>
</gene>
<name>A0A150IQJ7_9EURY</name>